<evidence type="ECO:0000313" key="1">
    <source>
        <dbReference type="EMBL" id="KAG5401925.1"/>
    </source>
</evidence>
<organism evidence="1 2">
    <name type="scientific">Brassica rapa subsp. trilocularis</name>
    <dbReference type="NCBI Taxonomy" id="1813537"/>
    <lineage>
        <taxon>Eukaryota</taxon>
        <taxon>Viridiplantae</taxon>
        <taxon>Streptophyta</taxon>
        <taxon>Embryophyta</taxon>
        <taxon>Tracheophyta</taxon>
        <taxon>Spermatophyta</taxon>
        <taxon>Magnoliopsida</taxon>
        <taxon>eudicotyledons</taxon>
        <taxon>Gunneridae</taxon>
        <taxon>Pentapetalae</taxon>
        <taxon>rosids</taxon>
        <taxon>malvids</taxon>
        <taxon>Brassicales</taxon>
        <taxon>Brassicaceae</taxon>
        <taxon>Brassiceae</taxon>
        <taxon>Brassica</taxon>
    </lineage>
</organism>
<accession>A0ABQ7MT82</accession>
<proteinExistence type="predicted"/>
<gene>
    <name evidence="1" type="primary">A04g507450.1_BraROA</name>
    <name evidence="1" type="ORF">IGI04_016532</name>
</gene>
<keyword evidence="2" id="KW-1185">Reference proteome</keyword>
<dbReference type="Proteomes" id="UP000823674">
    <property type="component" value="Chromosome A04"/>
</dbReference>
<protein>
    <submittedName>
        <fullName evidence="1">Uncharacterized protein</fullName>
    </submittedName>
</protein>
<dbReference type="EMBL" id="JADBGQ010000004">
    <property type="protein sequence ID" value="KAG5401925.1"/>
    <property type="molecule type" value="Genomic_DNA"/>
</dbReference>
<reference evidence="1 2" key="1">
    <citation type="submission" date="2021-03" db="EMBL/GenBank/DDBJ databases">
        <authorList>
            <person name="King G.J."/>
            <person name="Bancroft I."/>
            <person name="Baten A."/>
            <person name="Bloomfield J."/>
            <person name="Borpatragohain P."/>
            <person name="He Z."/>
            <person name="Irish N."/>
            <person name="Irwin J."/>
            <person name="Liu K."/>
            <person name="Mauleon R.P."/>
            <person name="Moore J."/>
            <person name="Morris R."/>
            <person name="Ostergaard L."/>
            <person name="Wang B."/>
            <person name="Wells R."/>
        </authorList>
    </citation>
    <scope>NUCLEOTIDE SEQUENCE [LARGE SCALE GENOMIC DNA]</scope>
    <source>
        <strain evidence="1">R-o-18</strain>
        <tissue evidence="1">Leaf</tissue>
    </source>
</reference>
<name>A0ABQ7MT82_BRACM</name>
<sequence>MVDKTPYGSHGFLLQSLHTQLRSIRHHRCISVRRRHCGNYLRSGSRSFSTLVAEMNSECKRNAPVGYLGFQGRTSSHTTPCTDLRLDRTQDMRTRIFRWM</sequence>
<evidence type="ECO:0000313" key="2">
    <source>
        <dbReference type="Proteomes" id="UP000823674"/>
    </source>
</evidence>
<comment type="caution">
    <text evidence="1">The sequence shown here is derived from an EMBL/GenBank/DDBJ whole genome shotgun (WGS) entry which is preliminary data.</text>
</comment>